<evidence type="ECO:0000256" key="3">
    <source>
        <dbReference type="ARBA" id="ARBA00023125"/>
    </source>
</evidence>
<dbReference type="Gene3D" id="1.10.10.10">
    <property type="entry name" value="Winged helix-like DNA-binding domain superfamily/Winged helix DNA-binding domain"/>
    <property type="match status" value="1"/>
</dbReference>
<reference evidence="6" key="1">
    <citation type="submission" date="2018-05" db="EMBL/GenBank/DDBJ databases">
        <authorList>
            <person name="Lanie J.A."/>
            <person name="Ng W.-L."/>
            <person name="Kazmierczak K.M."/>
            <person name="Andrzejewski T.M."/>
            <person name="Davidsen T.M."/>
            <person name="Wayne K.J."/>
            <person name="Tettelin H."/>
            <person name="Glass J.I."/>
            <person name="Rusch D."/>
            <person name="Podicherti R."/>
            <person name="Tsui H.-C.T."/>
            <person name="Winkler M.E."/>
        </authorList>
    </citation>
    <scope>NUCLEOTIDE SEQUENCE</scope>
</reference>
<evidence type="ECO:0000256" key="1">
    <source>
        <dbReference type="ARBA" id="ARBA00009437"/>
    </source>
</evidence>
<comment type="similarity">
    <text evidence="1">Belongs to the LysR transcriptional regulatory family.</text>
</comment>
<dbReference type="InterPro" id="IPR000847">
    <property type="entry name" value="LysR_HTH_N"/>
</dbReference>
<evidence type="ECO:0000259" key="5">
    <source>
        <dbReference type="PROSITE" id="PS50931"/>
    </source>
</evidence>
<dbReference type="PROSITE" id="PS50931">
    <property type="entry name" value="HTH_LYSR"/>
    <property type="match status" value="1"/>
</dbReference>
<feature type="domain" description="HTH lysR-type" evidence="5">
    <location>
        <begin position="1"/>
        <end position="58"/>
    </location>
</feature>
<organism evidence="6">
    <name type="scientific">marine metagenome</name>
    <dbReference type="NCBI Taxonomy" id="408172"/>
    <lineage>
        <taxon>unclassified sequences</taxon>
        <taxon>metagenomes</taxon>
        <taxon>ecological metagenomes</taxon>
    </lineage>
</organism>
<dbReference type="Pfam" id="PF03466">
    <property type="entry name" value="LysR_substrate"/>
    <property type="match status" value="1"/>
</dbReference>
<dbReference type="InterPro" id="IPR036388">
    <property type="entry name" value="WH-like_DNA-bd_sf"/>
</dbReference>
<dbReference type="EMBL" id="UINC01001706">
    <property type="protein sequence ID" value="SUZ87046.1"/>
    <property type="molecule type" value="Genomic_DNA"/>
</dbReference>
<accession>A0A381R5L7</accession>
<dbReference type="SUPFAM" id="SSF46785">
    <property type="entry name" value="Winged helix' DNA-binding domain"/>
    <property type="match status" value="1"/>
</dbReference>
<dbReference type="AlphaFoldDB" id="A0A381R5L7"/>
<dbReference type="PRINTS" id="PR00039">
    <property type="entry name" value="HTHLYSR"/>
</dbReference>
<dbReference type="GO" id="GO:0005829">
    <property type="term" value="C:cytosol"/>
    <property type="evidence" value="ECO:0007669"/>
    <property type="project" value="TreeGrafter"/>
</dbReference>
<keyword evidence="2" id="KW-0805">Transcription regulation</keyword>
<dbReference type="CDD" id="cd05466">
    <property type="entry name" value="PBP2_LTTR_substrate"/>
    <property type="match status" value="1"/>
</dbReference>
<name>A0A381R5L7_9ZZZZ</name>
<dbReference type="GO" id="GO:0003677">
    <property type="term" value="F:DNA binding"/>
    <property type="evidence" value="ECO:0007669"/>
    <property type="project" value="UniProtKB-KW"/>
</dbReference>
<evidence type="ECO:0000256" key="4">
    <source>
        <dbReference type="ARBA" id="ARBA00023163"/>
    </source>
</evidence>
<dbReference type="GO" id="GO:0003700">
    <property type="term" value="F:DNA-binding transcription factor activity"/>
    <property type="evidence" value="ECO:0007669"/>
    <property type="project" value="InterPro"/>
</dbReference>
<dbReference type="InterPro" id="IPR050950">
    <property type="entry name" value="HTH-type_LysR_regulators"/>
</dbReference>
<dbReference type="InterPro" id="IPR005119">
    <property type="entry name" value="LysR_subst-bd"/>
</dbReference>
<keyword evidence="4" id="KW-0804">Transcription</keyword>
<gene>
    <name evidence="6" type="ORF">METZ01_LOCUS39900</name>
</gene>
<sequence length="314" mass="35114">MFLRQFEYLIALEKEQHFGRAADACHVSQPSLSSALQQLESELDVPIILRHQRYQGFTPEGERVVGWAKRLLADKKSLLEDLAIMRRNLRGKIRIGAMPMSSPVLPLVNQLFSEKYPSVQVDIQFVGSDKLINDLHNFELDAGITYMEDKALDKMNGVTLYEEQLSLMVPKSMLSTRKKTITWKEVAELPLCLLSPYMKERQVMDEAFSIVDCNPSPKLECNSIFQLAFHVMQGTLATIVPSGFSRANDAFPGTREIQLTDPIISKPVGLVWEKVNPPLPMAQAFADLLIASSDDISASLELSVDQSVSTKSVA</sequence>
<evidence type="ECO:0000256" key="2">
    <source>
        <dbReference type="ARBA" id="ARBA00023015"/>
    </source>
</evidence>
<dbReference type="PANTHER" id="PTHR30419:SF31">
    <property type="entry name" value="BLR3139 PROTEIN"/>
    <property type="match status" value="1"/>
</dbReference>
<dbReference type="InterPro" id="IPR036390">
    <property type="entry name" value="WH_DNA-bd_sf"/>
</dbReference>
<dbReference type="Gene3D" id="3.40.190.290">
    <property type="match status" value="1"/>
</dbReference>
<proteinExistence type="inferred from homology"/>
<dbReference type="SUPFAM" id="SSF53850">
    <property type="entry name" value="Periplasmic binding protein-like II"/>
    <property type="match status" value="1"/>
</dbReference>
<dbReference type="Pfam" id="PF00126">
    <property type="entry name" value="HTH_1"/>
    <property type="match status" value="1"/>
</dbReference>
<protein>
    <recommendedName>
        <fullName evidence="5">HTH lysR-type domain-containing protein</fullName>
    </recommendedName>
</protein>
<dbReference type="FunFam" id="1.10.10.10:FF:000001">
    <property type="entry name" value="LysR family transcriptional regulator"/>
    <property type="match status" value="1"/>
</dbReference>
<keyword evidence="3" id="KW-0238">DNA-binding</keyword>
<dbReference type="PANTHER" id="PTHR30419">
    <property type="entry name" value="HTH-TYPE TRANSCRIPTIONAL REGULATOR YBHD"/>
    <property type="match status" value="1"/>
</dbReference>
<evidence type="ECO:0000313" key="6">
    <source>
        <dbReference type="EMBL" id="SUZ87046.1"/>
    </source>
</evidence>